<name>A0ABS5BLQ2_9BACT</name>
<keyword evidence="1" id="KW-0732">Signal</keyword>
<proteinExistence type="predicted"/>
<feature type="signal peptide" evidence="1">
    <location>
        <begin position="1"/>
        <end position="26"/>
    </location>
</feature>
<dbReference type="EMBL" id="JAGKQQ010000001">
    <property type="protein sequence ID" value="MBP3954600.1"/>
    <property type="molecule type" value="Genomic_DNA"/>
</dbReference>
<reference evidence="2 3" key="1">
    <citation type="submission" date="2021-04" db="EMBL/GenBank/DDBJ databases">
        <authorList>
            <person name="Ivanova A."/>
        </authorList>
    </citation>
    <scope>NUCLEOTIDE SEQUENCE [LARGE SCALE GENOMIC DNA]</scope>
    <source>
        <strain evidence="2 3">G18</strain>
    </source>
</reference>
<feature type="chain" id="PRO_5047368954" evidence="1">
    <location>
        <begin position="27"/>
        <end position="267"/>
    </location>
</feature>
<evidence type="ECO:0000256" key="1">
    <source>
        <dbReference type="SAM" id="SignalP"/>
    </source>
</evidence>
<evidence type="ECO:0000313" key="3">
    <source>
        <dbReference type="Proteomes" id="UP000676565"/>
    </source>
</evidence>
<accession>A0ABS5BLQ2</accession>
<evidence type="ECO:0000313" key="2">
    <source>
        <dbReference type="EMBL" id="MBP3954600.1"/>
    </source>
</evidence>
<dbReference type="Proteomes" id="UP000676565">
    <property type="component" value="Unassembled WGS sequence"/>
</dbReference>
<protein>
    <submittedName>
        <fullName evidence="2">Uncharacterized protein</fullName>
    </submittedName>
</protein>
<keyword evidence="3" id="KW-1185">Reference proteome</keyword>
<sequence length="267" mass="28919">MSAFIGPNLFLAALIALVSAAPGARADESLPAPKKPAEERLLGALQFQSRAAAFTGTDVGRAGNVRKYISGHPNSTERAVWGFDTLPQGVKSAPGDVVPAKLTCSIFRVGKNTPPGVQVTVRVVSHTCPQVPDQLRAEWQWAGDKVDAQKKTLKEQYDEEVAAYRAKKVDPGAERPDAASWKAANELAEKYGYYEVTVPKVFDFDEATIDLPAGLFRNALKHKPEAHANGTPKRPLVSVYVRCETIGVLIGMAEADLYLTPKPVLKR</sequence>
<organism evidence="2 3">
    <name type="scientific">Gemmata palustris</name>
    <dbReference type="NCBI Taxonomy" id="2822762"/>
    <lineage>
        <taxon>Bacteria</taxon>
        <taxon>Pseudomonadati</taxon>
        <taxon>Planctomycetota</taxon>
        <taxon>Planctomycetia</taxon>
        <taxon>Gemmatales</taxon>
        <taxon>Gemmataceae</taxon>
        <taxon>Gemmata</taxon>
    </lineage>
</organism>
<gene>
    <name evidence="2" type="ORF">J8F10_04790</name>
</gene>
<comment type="caution">
    <text evidence="2">The sequence shown here is derived from an EMBL/GenBank/DDBJ whole genome shotgun (WGS) entry which is preliminary data.</text>
</comment>
<dbReference type="RefSeq" id="WP_210652721.1">
    <property type="nucleotide sequence ID" value="NZ_JAGKQQ010000001.1"/>
</dbReference>